<dbReference type="SUPFAM" id="SSF56784">
    <property type="entry name" value="HAD-like"/>
    <property type="match status" value="1"/>
</dbReference>
<protein>
    <submittedName>
        <fullName evidence="2">HAD-IIB family hydrolase</fullName>
    </submittedName>
</protein>
<gene>
    <name evidence="2" type="ORF">FHR04_03895</name>
</gene>
<dbReference type="InterPro" id="IPR036412">
    <property type="entry name" value="HAD-like_sf"/>
</dbReference>
<dbReference type="PIRSF" id="PIRSF030802">
    <property type="entry name" value="UCP030802"/>
    <property type="match status" value="1"/>
</dbReference>
<dbReference type="InterPro" id="IPR023214">
    <property type="entry name" value="HAD_sf"/>
</dbReference>
<evidence type="ECO:0000259" key="1">
    <source>
        <dbReference type="Pfam" id="PF05116"/>
    </source>
</evidence>
<dbReference type="Pfam" id="PF05116">
    <property type="entry name" value="S6PP"/>
    <property type="match status" value="1"/>
</dbReference>
<organism evidence="2 3">
    <name type="scientific">Deinococcus radiopugnans ATCC 19172</name>
    <dbReference type="NCBI Taxonomy" id="585398"/>
    <lineage>
        <taxon>Bacteria</taxon>
        <taxon>Thermotogati</taxon>
        <taxon>Deinococcota</taxon>
        <taxon>Deinococci</taxon>
        <taxon>Deinococcales</taxon>
        <taxon>Deinococcaceae</taxon>
        <taxon>Deinococcus</taxon>
    </lineage>
</organism>
<dbReference type="InterPro" id="IPR006379">
    <property type="entry name" value="HAD-SF_hydro_IIB"/>
</dbReference>
<reference evidence="2 3" key="1">
    <citation type="submission" date="2019-06" db="EMBL/GenBank/DDBJ databases">
        <title>Genome sequence of Deinococcus radiopugnans ATCC 19172.</title>
        <authorList>
            <person name="Maclea K.S."/>
            <person name="Maynard C.R."/>
        </authorList>
    </citation>
    <scope>NUCLEOTIDE SEQUENCE [LARGE SCALE GENOMIC DNA]</scope>
    <source>
        <strain evidence="2 3">ATCC 19172</strain>
    </source>
</reference>
<dbReference type="Gene3D" id="3.90.1070.10">
    <property type="match status" value="1"/>
</dbReference>
<dbReference type="Gene3D" id="3.40.50.1000">
    <property type="entry name" value="HAD superfamily/HAD-like"/>
    <property type="match status" value="1"/>
</dbReference>
<dbReference type="InterPro" id="IPR006380">
    <property type="entry name" value="SPP-like_dom"/>
</dbReference>
<dbReference type="AlphaFoldDB" id="A0A5C4YAX3"/>
<dbReference type="GO" id="GO:0016791">
    <property type="term" value="F:phosphatase activity"/>
    <property type="evidence" value="ECO:0007669"/>
    <property type="project" value="UniProtKB-ARBA"/>
</dbReference>
<keyword evidence="2" id="KW-0378">Hydrolase</keyword>
<dbReference type="InterPro" id="IPR024197">
    <property type="entry name" value="TPP-like"/>
</dbReference>
<dbReference type="EMBL" id="VDMO01000003">
    <property type="protein sequence ID" value="TNM72516.1"/>
    <property type="molecule type" value="Genomic_DNA"/>
</dbReference>
<name>A0A5C4YAX3_9DEIO</name>
<evidence type="ECO:0000313" key="2">
    <source>
        <dbReference type="EMBL" id="TNM72516.1"/>
    </source>
</evidence>
<comment type="caution">
    <text evidence="2">The sequence shown here is derived from an EMBL/GenBank/DDBJ whole genome shotgun (WGS) entry which is preliminary data.</text>
</comment>
<dbReference type="NCBIfam" id="TIGR01484">
    <property type="entry name" value="HAD-SF-IIB"/>
    <property type="match status" value="1"/>
</dbReference>
<proteinExistence type="predicted"/>
<dbReference type="OrthoDB" id="8746852at2"/>
<dbReference type="Proteomes" id="UP000313988">
    <property type="component" value="Unassembled WGS sequence"/>
</dbReference>
<evidence type="ECO:0000313" key="3">
    <source>
        <dbReference type="Proteomes" id="UP000313988"/>
    </source>
</evidence>
<accession>A0A5C4YAX3</accession>
<sequence>MPQPSGPTVIVAFTDLDDTLFQTLRKLPPGMQGLTPATLGRNGQPHSFCTPAQAALLAHFEASGITVIPVTGRDPAAMARVTLPFTSWRVLDHGLTILRPDGQVDAEWRDRVLETLHPLQDALEECTVAVSERAAALGCRLSRHTAHDTPFMTVLKHPDADAGRLEQVQLVLEAHLATRGYADLHVIANANNVSVLPRHLGKAEAVRHLREQHFPQAALTLALGDSLSDLAFMNACDLALTPPGGQLLRTLTAAKLPQR</sequence>
<feature type="domain" description="Sucrose phosphatase-like" evidence="1">
    <location>
        <begin position="161"/>
        <end position="233"/>
    </location>
</feature>